<organism evidence="1 2">
    <name type="scientific">Comamonas resistens</name>
    <dbReference type="NCBI Taxonomy" id="3046670"/>
    <lineage>
        <taxon>Bacteria</taxon>
        <taxon>Pseudomonadati</taxon>
        <taxon>Pseudomonadota</taxon>
        <taxon>Betaproteobacteria</taxon>
        <taxon>Burkholderiales</taxon>
        <taxon>Comamonadaceae</taxon>
        <taxon>Comamonas</taxon>
    </lineage>
</organism>
<proteinExistence type="predicted"/>
<dbReference type="EMBL" id="CP125947">
    <property type="protein sequence ID" value="WHS67319.1"/>
    <property type="molecule type" value="Genomic_DNA"/>
</dbReference>
<dbReference type="RefSeq" id="WP_283488357.1">
    <property type="nucleotide sequence ID" value="NZ_CP125947.1"/>
</dbReference>
<sequence>MAVIWRDCQPEQQVYLPVSVAPHSGHEGLSWPALAMGRIAAILIPASCGRFCGKLGLQMAKPAPGGAFHGLPKKWTICAKWMN</sequence>
<keyword evidence="2" id="KW-1185">Reference proteome</keyword>
<gene>
    <name evidence="1" type="ORF">QMY55_09465</name>
</gene>
<reference evidence="1 2" key="1">
    <citation type="submission" date="2023-05" db="EMBL/GenBank/DDBJ databases">
        <authorList>
            <person name="Yin Y."/>
            <person name="Lu Z."/>
        </authorList>
    </citation>
    <scope>NUCLEOTIDE SEQUENCE [LARGE SCALE GENOMIC DNA]</scope>
    <source>
        <strain evidence="1 2">ZM22</strain>
    </source>
</reference>
<accession>A0ABY8SW98</accession>
<dbReference type="Proteomes" id="UP001240697">
    <property type="component" value="Chromosome"/>
</dbReference>
<name>A0ABY8SW98_9BURK</name>
<protein>
    <submittedName>
        <fullName evidence="1">Uncharacterized protein</fullName>
    </submittedName>
</protein>
<evidence type="ECO:0000313" key="2">
    <source>
        <dbReference type="Proteomes" id="UP001240697"/>
    </source>
</evidence>
<evidence type="ECO:0000313" key="1">
    <source>
        <dbReference type="EMBL" id="WHS67319.1"/>
    </source>
</evidence>